<dbReference type="Proteomes" id="UP001211907">
    <property type="component" value="Unassembled WGS sequence"/>
</dbReference>
<dbReference type="EMBL" id="JADGJH010000982">
    <property type="protein sequence ID" value="KAJ3120220.1"/>
    <property type="molecule type" value="Genomic_DNA"/>
</dbReference>
<evidence type="ECO:0000256" key="1">
    <source>
        <dbReference type="SAM" id="MobiDB-lite"/>
    </source>
</evidence>
<feature type="compositionally biased region" description="Low complexity" evidence="1">
    <location>
        <begin position="34"/>
        <end position="48"/>
    </location>
</feature>
<name>A0AAD5SZ25_9FUNG</name>
<feature type="region of interest" description="Disordered" evidence="1">
    <location>
        <begin position="1"/>
        <end position="48"/>
    </location>
</feature>
<dbReference type="AlphaFoldDB" id="A0AAD5SZ25"/>
<comment type="caution">
    <text evidence="2">The sequence shown here is derived from an EMBL/GenBank/DDBJ whole genome shotgun (WGS) entry which is preliminary data.</text>
</comment>
<evidence type="ECO:0000313" key="3">
    <source>
        <dbReference type="Proteomes" id="UP001211907"/>
    </source>
</evidence>
<keyword evidence="3" id="KW-1185">Reference proteome</keyword>
<sequence>MNQNQSNETTASNSPFLPQPVPNTAADHRANLDSSSSSSSSGSTANSSIPSIARATSATATVTVPTLPPPHIIGRLSAAAVSPLDPPLHLLSVPSPTASTSATATANNAIADRSYPLLLSPDVAVTQAQNLSRLLLTPDGTLKPAMERDRVFEALEAKISLLRAKSADIVKCTRALQRACAATSLSAASSASPYSSSSISDGPSIHFGGVKKPRSANASGLVSLAAQTSARDKLRDELIKIVTESRELRASQAQELI</sequence>
<proteinExistence type="predicted"/>
<organism evidence="2 3">
    <name type="scientific">Physocladia obscura</name>
    <dbReference type="NCBI Taxonomy" id="109957"/>
    <lineage>
        <taxon>Eukaryota</taxon>
        <taxon>Fungi</taxon>
        <taxon>Fungi incertae sedis</taxon>
        <taxon>Chytridiomycota</taxon>
        <taxon>Chytridiomycota incertae sedis</taxon>
        <taxon>Chytridiomycetes</taxon>
        <taxon>Chytridiales</taxon>
        <taxon>Chytriomycetaceae</taxon>
        <taxon>Physocladia</taxon>
    </lineage>
</organism>
<reference evidence="2" key="1">
    <citation type="submission" date="2020-05" db="EMBL/GenBank/DDBJ databases">
        <title>Phylogenomic resolution of chytrid fungi.</title>
        <authorList>
            <person name="Stajich J.E."/>
            <person name="Amses K."/>
            <person name="Simmons R."/>
            <person name="Seto K."/>
            <person name="Myers J."/>
            <person name="Bonds A."/>
            <person name="Quandt C.A."/>
            <person name="Barry K."/>
            <person name="Liu P."/>
            <person name="Grigoriev I."/>
            <person name="Longcore J.E."/>
            <person name="James T.Y."/>
        </authorList>
    </citation>
    <scope>NUCLEOTIDE SEQUENCE</scope>
    <source>
        <strain evidence="2">JEL0513</strain>
    </source>
</reference>
<evidence type="ECO:0000313" key="2">
    <source>
        <dbReference type="EMBL" id="KAJ3120220.1"/>
    </source>
</evidence>
<gene>
    <name evidence="2" type="ORF">HK100_012895</name>
</gene>
<accession>A0AAD5SZ25</accession>
<feature type="compositionally biased region" description="Polar residues" evidence="1">
    <location>
        <begin position="1"/>
        <end position="16"/>
    </location>
</feature>
<protein>
    <submittedName>
        <fullName evidence="2">Uncharacterized protein</fullName>
    </submittedName>
</protein>